<evidence type="ECO:0000313" key="2">
    <source>
        <dbReference type="EMBL" id="GFY86091.1"/>
    </source>
</evidence>
<gene>
    <name evidence="2" type="ORF">Acr_04g0008290</name>
</gene>
<proteinExistence type="predicted"/>
<feature type="compositionally biased region" description="Basic and acidic residues" evidence="1">
    <location>
        <begin position="19"/>
        <end position="29"/>
    </location>
</feature>
<comment type="caution">
    <text evidence="2">The sequence shown here is derived from an EMBL/GenBank/DDBJ whole genome shotgun (WGS) entry which is preliminary data.</text>
</comment>
<sequence>MTVTTGKRRKTGRQNQRGSEMERLVEVEARPQANQRRREALGVGGTGPKDTESAESPQGKGKSGGKRGRPSKL</sequence>
<dbReference type="AlphaFoldDB" id="A0A7J0EI00"/>
<dbReference type="EMBL" id="BJWL01000004">
    <property type="protein sequence ID" value="GFY86091.1"/>
    <property type="molecule type" value="Genomic_DNA"/>
</dbReference>
<organism evidence="2 3">
    <name type="scientific">Actinidia rufa</name>
    <dbReference type="NCBI Taxonomy" id="165716"/>
    <lineage>
        <taxon>Eukaryota</taxon>
        <taxon>Viridiplantae</taxon>
        <taxon>Streptophyta</taxon>
        <taxon>Embryophyta</taxon>
        <taxon>Tracheophyta</taxon>
        <taxon>Spermatophyta</taxon>
        <taxon>Magnoliopsida</taxon>
        <taxon>eudicotyledons</taxon>
        <taxon>Gunneridae</taxon>
        <taxon>Pentapetalae</taxon>
        <taxon>asterids</taxon>
        <taxon>Ericales</taxon>
        <taxon>Actinidiaceae</taxon>
        <taxon>Actinidia</taxon>
    </lineage>
</organism>
<reference evidence="2 3" key="1">
    <citation type="submission" date="2019-07" db="EMBL/GenBank/DDBJ databases">
        <title>De Novo Assembly of kiwifruit Actinidia rufa.</title>
        <authorList>
            <person name="Sugita-Konishi S."/>
            <person name="Sato K."/>
            <person name="Mori E."/>
            <person name="Abe Y."/>
            <person name="Kisaki G."/>
            <person name="Hamano K."/>
            <person name="Suezawa K."/>
            <person name="Otani M."/>
            <person name="Fukuda T."/>
            <person name="Manabe T."/>
            <person name="Gomi K."/>
            <person name="Tabuchi M."/>
            <person name="Akimitsu K."/>
            <person name="Kataoka I."/>
        </authorList>
    </citation>
    <scope>NUCLEOTIDE SEQUENCE [LARGE SCALE GENOMIC DNA]</scope>
    <source>
        <strain evidence="3">cv. Fuchu</strain>
    </source>
</reference>
<feature type="compositionally biased region" description="Basic residues" evidence="1">
    <location>
        <begin position="1"/>
        <end position="12"/>
    </location>
</feature>
<name>A0A7J0EI00_9ERIC</name>
<feature type="region of interest" description="Disordered" evidence="1">
    <location>
        <begin position="1"/>
        <end position="73"/>
    </location>
</feature>
<feature type="compositionally biased region" description="Basic residues" evidence="1">
    <location>
        <begin position="63"/>
        <end position="73"/>
    </location>
</feature>
<dbReference type="Proteomes" id="UP000585474">
    <property type="component" value="Unassembled WGS sequence"/>
</dbReference>
<keyword evidence="3" id="KW-1185">Reference proteome</keyword>
<evidence type="ECO:0000313" key="3">
    <source>
        <dbReference type="Proteomes" id="UP000585474"/>
    </source>
</evidence>
<evidence type="ECO:0000256" key="1">
    <source>
        <dbReference type="SAM" id="MobiDB-lite"/>
    </source>
</evidence>
<accession>A0A7J0EI00</accession>
<protein>
    <submittedName>
        <fullName evidence="2">Uncharacterized protein</fullName>
    </submittedName>
</protein>